<keyword evidence="4" id="KW-0804">Transcription</keyword>
<feature type="compositionally biased region" description="Polar residues" evidence="6">
    <location>
        <begin position="480"/>
        <end position="509"/>
    </location>
</feature>
<keyword evidence="5" id="KW-0539">Nucleus</keyword>
<dbReference type="EMBL" id="CCYA01000277">
    <property type="protein sequence ID" value="CEH19073.1"/>
    <property type="molecule type" value="Genomic_DNA"/>
</dbReference>
<dbReference type="Gene3D" id="4.10.280.10">
    <property type="entry name" value="Helix-loop-helix DNA-binding domain"/>
    <property type="match status" value="1"/>
</dbReference>
<dbReference type="SUPFAM" id="SSF47459">
    <property type="entry name" value="HLH, helix-loop-helix DNA-binding domain"/>
    <property type="match status" value="1"/>
</dbReference>
<organism evidence="8 9">
    <name type="scientific">Ceraceosorus bombacis</name>
    <dbReference type="NCBI Taxonomy" id="401625"/>
    <lineage>
        <taxon>Eukaryota</taxon>
        <taxon>Fungi</taxon>
        <taxon>Dikarya</taxon>
        <taxon>Basidiomycota</taxon>
        <taxon>Ustilaginomycotina</taxon>
        <taxon>Exobasidiomycetes</taxon>
        <taxon>Ceraceosorales</taxon>
        <taxon>Ceraceosoraceae</taxon>
        <taxon>Ceraceosorus</taxon>
    </lineage>
</organism>
<evidence type="ECO:0000256" key="6">
    <source>
        <dbReference type="SAM" id="MobiDB-lite"/>
    </source>
</evidence>
<evidence type="ECO:0000256" key="2">
    <source>
        <dbReference type="ARBA" id="ARBA00023125"/>
    </source>
</evidence>
<dbReference type="InterPro" id="IPR011598">
    <property type="entry name" value="bHLH_dom"/>
</dbReference>
<feature type="domain" description="BHLH" evidence="7">
    <location>
        <begin position="386"/>
        <end position="437"/>
    </location>
</feature>
<evidence type="ECO:0000313" key="8">
    <source>
        <dbReference type="EMBL" id="CEH19073.1"/>
    </source>
</evidence>
<name>A0A0P1BSM2_9BASI</name>
<feature type="compositionally biased region" description="Basic and acidic residues" evidence="6">
    <location>
        <begin position="84"/>
        <end position="96"/>
    </location>
</feature>
<feature type="region of interest" description="Disordered" evidence="6">
    <location>
        <begin position="1"/>
        <end position="209"/>
    </location>
</feature>
<evidence type="ECO:0000313" key="9">
    <source>
        <dbReference type="Proteomes" id="UP000054845"/>
    </source>
</evidence>
<dbReference type="Pfam" id="PF00010">
    <property type="entry name" value="HLH"/>
    <property type="match status" value="1"/>
</dbReference>
<dbReference type="STRING" id="401625.A0A0P1BSM2"/>
<keyword evidence="1" id="KW-0805">Transcription regulation</keyword>
<sequence>MILPNVIRQTGERTASHHVQRVSTDFPPRMDDHRRDSRHAMDVDREHRRENPQAVPFAPHQAHPARAASISGMSQPHQSQGMWDARRSSSESERISSRLPPARRNSRAAELPRALVDAAPGTRVSVPRRPSDGESRHAAYPGPPPADGQRTLAYHPQERFAPRSPPTRSEMAPPSRASGSPSTAQLPRLRTVSGDGSSLSASGLPASAATGPREAAWAYHRKLSAPGDIRQPFPPRRSVDDVDAAQRTAQRARTQHVEASPAGADSKRHILPPLPPDLIAGNAATTTRSTLPPLRPPPGFHAHSYHVSEPHALAERAVHRLPSGTSASLNMHEQSFPSYTYDHEMEDVYGDDVRQRTLSASAESSRPNLQHIVDVRRRGGTSAQQTRRMNHLISEQRRRESINAGFEELRKVLPNCREGGESKATILRRAIDHIGNLHELVHRQQLAHREQITRGEGPGSRSRSPSDPPRGPGRHERVGSQPSNASGSQASMSNAGPSANVLSIHTNMHSGPIQPNDEHEQHG</sequence>
<dbReference type="Proteomes" id="UP000054845">
    <property type="component" value="Unassembled WGS sequence"/>
</dbReference>
<evidence type="ECO:0000256" key="5">
    <source>
        <dbReference type="ARBA" id="ARBA00023242"/>
    </source>
</evidence>
<proteinExistence type="predicted"/>
<evidence type="ECO:0000259" key="7">
    <source>
        <dbReference type="PROSITE" id="PS50888"/>
    </source>
</evidence>
<dbReference type="GO" id="GO:0003700">
    <property type="term" value="F:DNA-binding transcription factor activity"/>
    <property type="evidence" value="ECO:0007669"/>
    <property type="project" value="TreeGrafter"/>
</dbReference>
<dbReference type="OrthoDB" id="2555224at2759"/>
<accession>A0A0P1BSM2</accession>
<feature type="compositionally biased region" description="Basic and acidic residues" evidence="6">
    <location>
        <begin position="28"/>
        <end position="51"/>
    </location>
</feature>
<protein>
    <submittedName>
        <fullName evidence="8">PROTEIN MXL-2</fullName>
    </submittedName>
</protein>
<feature type="compositionally biased region" description="Low complexity" evidence="6">
    <location>
        <begin position="193"/>
        <end position="209"/>
    </location>
</feature>
<evidence type="ECO:0000256" key="1">
    <source>
        <dbReference type="ARBA" id="ARBA00023015"/>
    </source>
</evidence>
<dbReference type="InterPro" id="IPR036638">
    <property type="entry name" value="HLH_DNA-bd_sf"/>
</dbReference>
<dbReference type="GO" id="GO:0090575">
    <property type="term" value="C:RNA polymerase II transcription regulator complex"/>
    <property type="evidence" value="ECO:0007669"/>
    <property type="project" value="TreeGrafter"/>
</dbReference>
<evidence type="ECO:0000256" key="4">
    <source>
        <dbReference type="ARBA" id="ARBA00023163"/>
    </source>
</evidence>
<dbReference type="GO" id="GO:0045944">
    <property type="term" value="P:positive regulation of transcription by RNA polymerase II"/>
    <property type="evidence" value="ECO:0007669"/>
    <property type="project" value="TreeGrafter"/>
</dbReference>
<keyword evidence="3" id="KW-0010">Activator</keyword>
<dbReference type="PROSITE" id="PS50888">
    <property type="entry name" value="BHLH"/>
    <property type="match status" value="1"/>
</dbReference>
<dbReference type="PANTHER" id="PTHR10328:SF3">
    <property type="entry name" value="PROTEIN MAX"/>
    <property type="match status" value="1"/>
</dbReference>
<evidence type="ECO:0000256" key="3">
    <source>
        <dbReference type="ARBA" id="ARBA00023159"/>
    </source>
</evidence>
<dbReference type="SMART" id="SM00353">
    <property type="entry name" value="HLH"/>
    <property type="match status" value="1"/>
</dbReference>
<dbReference type="GO" id="GO:0003677">
    <property type="term" value="F:DNA binding"/>
    <property type="evidence" value="ECO:0007669"/>
    <property type="project" value="UniProtKB-KW"/>
</dbReference>
<dbReference type="PANTHER" id="PTHR10328">
    <property type="entry name" value="PROTEIN MAX MYC-ASSOCIATED FACTOR X"/>
    <property type="match status" value="1"/>
</dbReference>
<keyword evidence="2" id="KW-0238">DNA-binding</keyword>
<keyword evidence="9" id="KW-1185">Reference proteome</keyword>
<reference evidence="9" key="1">
    <citation type="submission" date="2014-09" db="EMBL/GenBank/DDBJ databases">
        <authorList>
            <person name="Sharma Rahul"/>
            <person name="Thines Marco"/>
        </authorList>
    </citation>
    <scope>NUCLEOTIDE SEQUENCE [LARGE SCALE GENOMIC DNA]</scope>
</reference>
<dbReference type="GO" id="GO:0046983">
    <property type="term" value="F:protein dimerization activity"/>
    <property type="evidence" value="ECO:0007669"/>
    <property type="project" value="InterPro"/>
</dbReference>
<dbReference type="AlphaFoldDB" id="A0A0P1BSM2"/>
<feature type="region of interest" description="Disordered" evidence="6">
    <location>
        <begin position="445"/>
        <end position="523"/>
    </location>
</feature>
<feature type="compositionally biased region" description="Polar residues" evidence="6">
    <location>
        <begin position="71"/>
        <end position="81"/>
    </location>
</feature>